<evidence type="ECO:0000256" key="1">
    <source>
        <dbReference type="SAM" id="Phobius"/>
    </source>
</evidence>
<dbReference type="EMBL" id="BDGX01000030">
    <property type="protein sequence ID" value="GAV51326.1"/>
    <property type="molecule type" value="Genomic_DNA"/>
</dbReference>
<name>A0A1Q3A6G1_ZYGRO</name>
<comment type="caution">
    <text evidence="2">The sequence shown here is derived from an EMBL/GenBank/DDBJ whole genome shotgun (WGS) entry which is preliminary data.</text>
</comment>
<keyword evidence="1" id="KW-0472">Membrane</keyword>
<accession>A0A1Q3A6G1</accession>
<feature type="transmembrane region" description="Helical" evidence="1">
    <location>
        <begin position="23"/>
        <end position="42"/>
    </location>
</feature>
<organism evidence="2 3">
    <name type="scientific">Zygosaccharomyces rouxii</name>
    <dbReference type="NCBI Taxonomy" id="4956"/>
    <lineage>
        <taxon>Eukaryota</taxon>
        <taxon>Fungi</taxon>
        <taxon>Dikarya</taxon>
        <taxon>Ascomycota</taxon>
        <taxon>Saccharomycotina</taxon>
        <taxon>Saccharomycetes</taxon>
        <taxon>Saccharomycetales</taxon>
        <taxon>Saccharomycetaceae</taxon>
        <taxon>Zygosaccharomyces</taxon>
    </lineage>
</organism>
<dbReference type="OrthoDB" id="4030176at2759"/>
<proteinExistence type="predicted"/>
<evidence type="ECO:0000313" key="2">
    <source>
        <dbReference type="EMBL" id="GAV51326.1"/>
    </source>
</evidence>
<protein>
    <submittedName>
        <fullName evidence="2">Uncharacterized protein</fullName>
    </submittedName>
</protein>
<keyword evidence="1" id="KW-0812">Transmembrane</keyword>
<evidence type="ECO:0000313" key="3">
    <source>
        <dbReference type="Proteomes" id="UP000187013"/>
    </source>
</evidence>
<keyword evidence="1" id="KW-1133">Transmembrane helix</keyword>
<reference evidence="2 3" key="1">
    <citation type="submission" date="2016-08" db="EMBL/GenBank/DDBJ databases">
        <title>Draft genome sequence of allopolyploid Zygosaccharomyces rouxii.</title>
        <authorList>
            <person name="Watanabe J."/>
            <person name="Uehara K."/>
            <person name="Mogi Y."/>
            <person name="Tsukioka Y."/>
        </authorList>
    </citation>
    <scope>NUCLEOTIDE SEQUENCE [LARGE SCALE GENOMIC DNA]</scope>
    <source>
        <strain evidence="2 3">NBRC 110957</strain>
    </source>
</reference>
<dbReference type="AlphaFoldDB" id="A0A1Q3A6G1"/>
<dbReference type="Proteomes" id="UP000187013">
    <property type="component" value="Unassembled WGS sequence"/>
</dbReference>
<sequence length="53" mass="6113">MGFFHNNSVIDFFRQIVRKPSTIVMWLFTGVIVASTTYLLVAPPPSRDQDRKD</sequence>
<gene>
    <name evidence="2" type="ORF">ZYGR_0AD05090</name>
</gene>